<protein>
    <recommendedName>
        <fullName evidence="3">Antitoxin Xre/MbcA/ParS-like toxin-binding domain-containing protein</fullName>
    </recommendedName>
</protein>
<evidence type="ECO:0000313" key="1">
    <source>
        <dbReference type="EMBL" id="QNK01327.1"/>
    </source>
</evidence>
<evidence type="ECO:0008006" key="3">
    <source>
        <dbReference type="Google" id="ProtNLM"/>
    </source>
</evidence>
<proteinExistence type="predicted"/>
<keyword evidence="2" id="KW-1185">Reference proteome</keyword>
<dbReference type="EMBL" id="CP060412">
    <property type="protein sequence ID" value="QNK01327.1"/>
    <property type="molecule type" value="Genomic_DNA"/>
</dbReference>
<sequence length="63" mass="6785">MAAMLAVLESARKVETSFLAVIAWYRDVAIAELDGCTARELVANGRAADVIDFLSDIQQGGRD</sequence>
<dbReference type="Proteomes" id="UP000515873">
    <property type="component" value="Chromosome"/>
</dbReference>
<reference evidence="1 2" key="1">
    <citation type="submission" date="2020-08" db="EMBL/GenBank/DDBJ databases">
        <title>Dyella sp. G9 isolated from forest soil.</title>
        <authorList>
            <person name="Fu J."/>
            <person name="Qiu L."/>
        </authorList>
    </citation>
    <scope>NUCLEOTIDE SEQUENCE [LARGE SCALE GENOMIC DNA]</scope>
    <source>
        <strain evidence="1 2">G9</strain>
    </source>
</reference>
<dbReference type="KEGG" id="dtl:H8F01_20165"/>
<accession>A0A7G8Q3G9</accession>
<organism evidence="1 2">
    <name type="scientific">Dyella telluris</name>
    <dbReference type="NCBI Taxonomy" id="2763498"/>
    <lineage>
        <taxon>Bacteria</taxon>
        <taxon>Pseudomonadati</taxon>
        <taxon>Pseudomonadota</taxon>
        <taxon>Gammaproteobacteria</taxon>
        <taxon>Lysobacterales</taxon>
        <taxon>Rhodanobacteraceae</taxon>
        <taxon>Dyella</taxon>
    </lineage>
</organism>
<gene>
    <name evidence="1" type="ORF">H8F01_20165</name>
</gene>
<name>A0A7G8Q3G9_9GAMM</name>
<dbReference type="RefSeq" id="WP_187056789.1">
    <property type="nucleotide sequence ID" value="NZ_CP060412.1"/>
</dbReference>
<dbReference type="AlphaFoldDB" id="A0A7G8Q3G9"/>
<evidence type="ECO:0000313" key="2">
    <source>
        <dbReference type="Proteomes" id="UP000515873"/>
    </source>
</evidence>